<reference evidence="3 4" key="1">
    <citation type="journal article" date="2014" name="PLoS Genet.">
        <title>Analysis of the Phlebiopsis gigantea genome, transcriptome and secretome provides insight into its pioneer colonization strategies of wood.</title>
        <authorList>
            <person name="Hori C."/>
            <person name="Ishida T."/>
            <person name="Igarashi K."/>
            <person name="Samejima M."/>
            <person name="Suzuki H."/>
            <person name="Master E."/>
            <person name="Ferreira P."/>
            <person name="Ruiz-Duenas F.J."/>
            <person name="Held B."/>
            <person name="Canessa P."/>
            <person name="Larrondo L.F."/>
            <person name="Schmoll M."/>
            <person name="Druzhinina I.S."/>
            <person name="Kubicek C.P."/>
            <person name="Gaskell J.A."/>
            <person name="Kersten P."/>
            <person name="St John F."/>
            <person name="Glasner J."/>
            <person name="Sabat G."/>
            <person name="Splinter BonDurant S."/>
            <person name="Syed K."/>
            <person name="Yadav J."/>
            <person name="Mgbeahuruike A.C."/>
            <person name="Kovalchuk A."/>
            <person name="Asiegbu F.O."/>
            <person name="Lackner G."/>
            <person name="Hoffmeister D."/>
            <person name="Rencoret J."/>
            <person name="Gutierrez A."/>
            <person name="Sun H."/>
            <person name="Lindquist E."/>
            <person name="Barry K."/>
            <person name="Riley R."/>
            <person name="Grigoriev I.V."/>
            <person name="Henrissat B."/>
            <person name="Kues U."/>
            <person name="Berka R.M."/>
            <person name="Martinez A.T."/>
            <person name="Covert S.F."/>
            <person name="Blanchette R.A."/>
            <person name="Cullen D."/>
        </authorList>
    </citation>
    <scope>NUCLEOTIDE SEQUENCE [LARGE SCALE GENOMIC DNA]</scope>
    <source>
        <strain evidence="3 4">11061_1 CR5-6</strain>
    </source>
</reference>
<dbReference type="OrthoDB" id="5314275at2759"/>
<feature type="region of interest" description="Disordered" evidence="1">
    <location>
        <begin position="262"/>
        <end position="338"/>
    </location>
</feature>
<dbReference type="EMBL" id="KN840516">
    <property type="protein sequence ID" value="KIP06516.1"/>
    <property type="molecule type" value="Genomic_DNA"/>
</dbReference>
<protein>
    <submittedName>
        <fullName evidence="3">Uncharacterized protein</fullName>
    </submittedName>
</protein>
<name>A0A0C3RXE4_PHLG1</name>
<dbReference type="HOGENOM" id="CLU_048146_2_0_1"/>
<dbReference type="Proteomes" id="UP000053257">
    <property type="component" value="Unassembled WGS sequence"/>
</dbReference>
<keyword evidence="2" id="KW-1133">Transmembrane helix</keyword>
<keyword evidence="2" id="KW-0812">Transmembrane</keyword>
<evidence type="ECO:0000313" key="4">
    <source>
        <dbReference type="Proteomes" id="UP000053257"/>
    </source>
</evidence>
<dbReference type="AlphaFoldDB" id="A0A0C3RXE4"/>
<dbReference type="STRING" id="745531.A0A0C3RXE4"/>
<sequence length="338" mass="37544">MIVNNKDAPPQQTHRAQYDAPQGPPPGYQQGSTSPFASRGYPPSPNHSSSPGGEVAPSYRQHPEPIAEQQPLGLLHQEREPCLLNPPPPAFARSPQAQLPYTPFAPCVAVSLTAGLDGGFPLMPPPGAVPGAPHPFATHDVNEEDWTRFLGDLKKIGTLSPTNRIVASVAPLAMGVGFFPGFLITRALEGRMKTKKLGPASQLVDYWNNVSACLLAACPHADTRAAQYYFHPRMMEVSLIRGRTVYGSSGGLPQEMVHQGYRRREDFDSDSSSSSSSDSEDDRARRHMSRDERRAEKREHRDERRAEKREHRDERREARRAEKGPWRLVVSYRPPTTM</sequence>
<organism evidence="3 4">
    <name type="scientific">Phlebiopsis gigantea (strain 11061_1 CR5-6)</name>
    <name type="common">White-rot fungus</name>
    <name type="synonym">Peniophora gigantea</name>
    <dbReference type="NCBI Taxonomy" id="745531"/>
    <lineage>
        <taxon>Eukaryota</taxon>
        <taxon>Fungi</taxon>
        <taxon>Dikarya</taxon>
        <taxon>Basidiomycota</taxon>
        <taxon>Agaricomycotina</taxon>
        <taxon>Agaricomycetes</taxon>
        <taxon>Polyporales</taxon>
        <taxon>Phanerochaetaceae</taxon>
        <taxon>Phlebiopsis</taxon>
    </lineage>
</organism>
<feature type="compositionally biased region" description="Basic and acidic residues" evidence="1">
    <location>
        <begin position="289"/>
        <end position="325"/>
    </location>
</feature>
<dbReference type="InterPro" id="IPR028018">
    <property type="entry name" value="DUF4646"/>
</dbReference>
<dbReference type="Pfam" id="PF15496">
    <property type="entry name" value="DUF4646"/>
    <property type="match status" value="1"/>
</dbReference>
<evidence type="ECO:0000313" key="3">
    <source>
        <dbReference type="EMBL" id="KIP06516.1"/>
    </source>
</evidence>
<feature type="transmembrane region" description="Helical" evidence="2">
    <location>
        <begin position="165"/>
        <end position="188"/>
    </location>
</feature>
<keyword evidence="2" id="KW-0472">Membrane</keyword>
<proteinExistence type="predicted"/>
<evidence type="ECO:0000256" key="1">
    <source>
        <dbReference type="SAM" id="MobiDB-lite"/>
    </source>
</evidence>
<keyword evidence="4" id="KW-1185">Reference proteome</keyword>
<evidence type="ECO:0000256" key="2">
    <source>
        <dbReference type="SAM" id="Phobius"/>
    </source>
</evidence>
<accession>A0A0C3RXE4</accession>
<gene>
    <name evidence="3" type="ORF">PHLGIDRAFT_118905</name>
</gene>
<feature type="region of interest" description="Disordered" evidence="1">
    <location>
        <begin position="1"/>
        <end position="60"/>
    </location>
</feature>